<dbReference type="RefSeq" id="XP_005714194.1">
    <property type="nucleotide sequence ID" value="XM_005714137.1"/>
</dbReference>
<dbReference type="SUPFAM" id="SSF54495">
    <property type="entry name" value="UBC-like"/>
    <property type="match status" value="1"/>
</dbReference>
<dbReference type="OrthoDB" id="5871at2759"/>
<dbReference type="SMART" id="SM00212">
    <property type="entry name" value="UBCc"/>
    <property type="match status" value="1"/>
</dbReference>
<dbReference type="EMBL" id="HG001688">
    <property type="protein sequence ID" value="CDF34375.1"/>
    <property type="molecule type" value="Genomic_DNA"/>
</dbReference>
<dbReference type="Gene3D" id="3.10.110.10">
    <property type="entry name" value="Ubiquitin Conjugating Enzyme"/>
    <property type="match status" value="1"/>
</dbReference>
<proteinExistence type="predicted"/>
<evidence type="ECO:0000259" key="4">
    <source>
        <dbReference type="PROSITE" id="PS50127"/>
    </source>
</evidence>
<feature type="domain" description="UBC core" evidence="4">
    <location>
        <begin position="467"/>
        <end position="630"/>
    </location>
</feature>
<evidence type="ECO:0000256" key="3">
    <source>
        <dbReference type="SAM" id="MobiDB-lite"/>
    </source>
</evidence>
<feature type="region of interest" description="Disordered" evidence="3">
    <location>
        <begin position="390"/>
        <end position="414"/>
    </location>
</feature>
<dbReference type="PANTHER" id="PTHR46116:SF39">
    <property type="entry name" value="BACULOVIRAL IAP REPEAT-CONTAINING PROTEIN 6"/>
    <property type="match status" value="1"/>
</dbReference>
<sequence length="757" mass="83558">MALAVFHSWRSEDADDAATGAALIEFPAFSSDAMHVVLENGLVNGLEHLLQDDIATACEPLWVLDEEAAGGHGAWICAACADYDESASQLDQESGSSEGDRNTDREDSVEPAMMHSSPAYPHCDKARAVGVYENIRGLSRVWENERDKKDRLDEEEKAKQKTINTSKEFGVRKTRVSRKRYKSASSVRSAKRRKTRKTGFAKGTGYAGSCGTEWKGPSEKILNQAARLDAEATYWLVRLRCFLLSPKDAHLKSWPGYMRLLLRERHLISHLAKVLVNESMMDVLGRIPVFYSALRVVHLLAETPSLRLLVTEPFDGNKGRSIAELVESLSRQAALLSTGAGSDGLQESTTFLVKQIRKCIRVINRHNLLQVVRNRKAAVCAVDVDVAEDDSQSKKDTEKTAEAPSNEKDKGSETVTAPQCFSFDHDKSMYIEKMKSHQFLAVPGLATRSVFFQEAMRAEQFAGVQKQRQRRIASEVASLFSSLPLSWSSSILLRVDEDRYDFLKACIFGSDDTPYDSGAFVFDIFLPLEYPYVPPKFQLLTTGGGSVRFNPNLYSSGKVCLSLLGTWSGPSWTSASTILQVLVSIQSLILVPDPFFNEPGFESMVGTEGGKNESGRYNARVRRDTARHAILASIKYPTADLEAGILAHFVLKRRYLKYRLRKWFPIAPKQPTSGSLPVGPGQPDNGSSSSHVVTADPMNQPGGSSTISSADLQLFGPTIQNKSTFGLGRNFRSVPEMSPAMLEQVFTALDSIPSIMG</sequence>
<feature type="region of interest" description="Disordered" evidence="3">
    <location>
        <begin position="671"/>
        <end position="707"/>
    </location>
</feature>
<dbReference type="PANTHER" id="PTHR46116">
    <property type="entry name" value="(E3-INDEPENDENT) E2 UBIQUITIN-CONJUGATING ENZYME"/>
    <property type="match status" value="1"/>
</dbReference>
<feature type="compositionally biased region" description="Basic and acidic residues" evidence="3">
    <location>
        <begin position="98"/>
        <end position="108"/>
    </location>
</feature>
<gene>
    <name evidence="5" type="ORF">CHC_T00002999001</name>
</gene>
<dbReference type="Proteomes" id="UP000012073">
    <property type="component" value="Unassembled WGS sequence"/>
</dbReference>
<dbReference type="InterPro" id="IPR016135">
    <property type="entry name" value="UBQ-conjugating_enzyme/RWD"/>
</dbReference>
<dbReference type="PhylomeDB" id="R7QA81"/>
<feature type="compositionally biased region" description="Basic and acidic residues" evidence="3">
    <location>
        <begin position="391"/>
        <end position="412"/>
    </location>
</feature>
<dbReference type="KEGG" id="ccp:CHC_T00002999001"/>
<protein>
    <recommendedName>
        <fullName evidence="4">UBC core domain-containing protein</fullName>
    </recommendedName>
</protein>
<keyword evidence="2" id="KW-0833">Ubl conjugation pathway</keyword>
<name>R7QA81_CHOCR</name>
<dbReference type="AlphaFoldDB" id="R7QA81"/>
<evidence type="ECO:0000256" key="1">
    <source>
        <dbReference type="ARBA" id="ARBA00022679"/>
    </source>
</evidence>
<dbReference type="Gramene" id="CDF34375">
    <property type="protein sequence ID" value="CDF34375"/>
    <property type="gene ID" value="CHC_T00002999001"/>
</dbReference>
<evidence type="ECO:0000256" key="2">
    <source>
        <dbReference type="ARBA" id="ARBA00022786"/>
    </source>
</evidence>
<dbReference type="InterPro" id="IPR000608">
    <property type="entry name" value="UBC"/>
</dbReference>
<dbReference type="Pfam" id="PF00179">
    <property type="entry name" value="UQ_con"/>
    <property type="match status" value="1"/>
</dbReference>
<accession>R7QA81</accession>
<dbReference type="CDD" id="cd23810">
    <property type="entry name" value="UBCc_BIRC6"/>
    <property type="match status" value="1"/>
</dbReference>
<dbReference type="PROSITE" id="PS50127">
    <property type="entry name" value="UBC_2"/>
    <property type="match status" value="1"/>
</dbReference>
<feature type="compositionally biased region" description="Polar residues" evidence="3">
    <location>
        <begin position="88"/>
        <end position="97"/>
    </location>
</feature>
<keyword evidence="1" id="KW-0808">Transferase</keyword>
<keyword evidence="6" id="KW-1185">Reference proteome</keyword>
<evidence type="ECO:0000313" key="6">
    <source>
        <dbReference type="Proteomes" id="UP000012073"/>
    </source>
</evidence>
<dbReference type="GO" id="GO:0016740">
    <property type="term" value="F:transferase activity"/>
    <property type="evidence" value="ECO:0007669"/>
    <property type="project" value="UniProtKB-KW"/>
</dbReference>
<evidence type="ECO:0000313" key="5">
    <source>
        <dbReference type="EMBL" id="CDF34375.1"/>
    </source>
</evidence>
<dbReference type="GeneID" id="17321901"/>
<feature type="region of interest" description="Disordered" evidence="3">
    <location>
        <begin position="88"/>
        <end position="121"/>
    </location>
</feature>
<reference evidence="6" key="1">
    <citation type="journal article" date="2013" name="Proc. Natl. Acad. Sci. U.S.A.">
        <title>Genome structure and metabolic features in the red seaweed Chondrus crispus shed light on evolution of the Archaeplastida.</title>
        <authorList>
            <person name="Collen J."/>
            <person name="Porcel B."/>
            <person name="Carre W."/>
            <person name="Ball S.G."/>
            <person name="Chaparro C."/>
            <person name="Tonon T."/>
            <person name="Barbeyron T."/>
            <person name="Michel G."/>
            <person name="Noel B."/>
            <person name="Valentin K."/>
            <person name="Elias M."/>
            <person name="Artiguenave F."/>
            <person name="Arun A."/>
            <person name="Aury J.M."/>
            <person name="Barbosa-Neto J.F."/>
            <person name="Bothwell J.H."/>
            <person name="Bouget F.Y."/>
            <person name="Brillet L."/>
            <person name="Cabello-Hurtado F."/>
            <person name="Capella-Gutierrez S."/>
            <person name="Charrier B."/>
            <person name="Cladiere L."/>
            <person name="Cock J.M."/>
            <person name="Coelho S.M."/>
            <person name="Colleoni C."/>
            <person name="Czjzek M."/>
            <person name="Da Silva C."/>
            <person name="Delage L."/>
            <person name="Denoeud F."/>
            <person name="Deschamps P."/>
            <person name="Dittami S.M."/>
            <person name="Gabaldon T."/>
            <person name="Gachon C.M."/>
            <person name="Groisillier A."/>
            <person name="Herve C."/>
            <person name="Jabbari K."/>
            <person name="Katinka M."/>
            <person name="Kloareg B."/>
            <person name="Kowalczyk N."/>
            <person name="Labadie K."/>
            <person name="Leblanc C."/>
            <person name="Lopez P.J."/>
            <person name="McLachlan D.H."/>
            <person name="Meslet-Cladiere L."/>
            <person name="Moustafa A."/>
            <person name="Nehr Z."/>
            <person name="Nyvall Collen P."/>
            <person name="Panaud O."/>
            <person name="Partensky F."/>
            <person name="Poulain J."/>
            <person name="Rensing S.A."/>
            <person name="Rousvoal S."/>
            <person name="Samson G."/>
            <person name="Symeonidi A."/>
            <person name="Weissenbach J."/>
            <person name="Zambounis A."/>
            <person name="Wincker P."/>
            <person name="Boyen C."/>
        </authorList>
    </citation>
    <scope>NUCLEOTIDE SEQUENCE [LARGE SCALE GENOMIC DNA]</scope>
    <source>
        <strain evidence="6">cv. Stackhouse</strain>
    </source>
</reference>
<organism evidence="5 6">
    <name type="scientific">Chondrus crispus</name>
    <name type="common">Carrageen Irish moss</name>
    <name type="synonym">Polymorpha crispa</name>
    <dbReference type="NCBI Taxonomy" id="2769"/>
    <lineage>
        <taxon>Eukaryota</taxon>
        <taxon>Rhodophyta</taxon>
        <taxon>Florideophyceae</taxon>
        <taxon>Rhodymeniophycidae</taxon>
        <taxon>Gigartinales</taxon>
        <taxon>Gigartinaceae</taxon>
        <taxon>Chondrus</taxon>
    </lineage>
</organism>
<dbReference type="STRING" id="2769.R7QA81"/>